<dbReference type="GO" id="GO:0016787">
    <property type="term" value="F:hydrolase activity"/>
    <property type="evidence" value="ECO:0007669"/>
    <property type="project" value="UniProtKB-KW"/>
</dbReference>
<dbReference type="EMBL" id="JAKIKT010000003">
    <property type="protein sequence ID" value="MCL2914170.1"/>
    <property type="molecule type" value="Genomic_DNA"/>
</dbReference>
<sequence>MLKKIFVLSIGTLLAFDTFGFNETGISFSDGRPTEKQNKEIESWDIGVRHSPWTLGDDFAQIGMSARVGQLKLDDESAIRAGVGAFVAKNFGWVTFSLPIGVVWLEKTEFGSEQLRTKNYGGNLQFTYGAEMAWNVSSHWQMFYRYEHMSNGDRYEYNPALNSHNFGLRVNF</sequence>
<keyword evidence="1" id="KW-0378">Hydrolase</keyword>
<gene>
    <name evidence="1" type="ORF">L2725_10370</name>
</gene>
<evidence type="ECO:0000313" key="2">
    <source>
        <dbReference type="Proteomes" id="UP001202831"/>
    </source>
</evidence>
<organism evidence="1 2">
    <name type="scientific">Shewanella corallii</name>
    <dbReference type="NCBI Taxonomy" id="560080"/>
    <lineage>
        <taxon>Bacteria</taxon>
        <taxon>Pseudomonadati</taxon>
        <taxon>Pseudomonadota</taxon>
        <taxon>Gammaproteobacteria</taxon>
        <taxon>Alteromonadales</taxon>
        <taxon>Shewanellaceae</taxon>
        <taxon>Shewanella</taxon>
    </lineage>
</organism>
<reference evidence="1 2" key="1">
    <citation type="submission" date="2022-01" db="EMBL/GenBank/DDBJ databases">
        <title>Whole genome-based taxonomy of the Shewanellaceae.</title>
        <authorList>
            <person name="Martin-Rodriguez A.J."/>
        </authorList>
    </citation>
    <scope>NUCLEOTIDE SEQUENCE [LARGE SCALE GENOMIC DNA]</scope>
    <source>
        <strain evidence="1 2">DSM 21332</strain>
    </source>
</reference>
<comment type="caution">
    <text evidence="1">The sequence shown here is derived from an EMBL/GenBank/DDBJ whole genome shotgun (WGS) entry which is preliminary data.</text>
</comment>
<evidence type="ECO:0000313" key="1">
    <source>
        <dbReference type="EMBL" id="MCL2914170.1"/>
    </source>
</evidence>
<accession>A0ABT0N7U7</accession>
<proteinExistence type="predicted"/>
<protein>
    <submittedName>
        <fullName evidence="1">Acyloxyacyl hydrolase</fullName>
    </submittedName>
</protein>
<keyword evidence="2" id="KW-1185">Reference proteome</keyword>
<dbReference type="InterPro" id="IPR018550">
    <property type="entry name" value="Lipid-A_deacylase-rel"/>
</dbReference>
<dbReference type="Proteomes" id="UP001202831">
    <property type="component" value="Unassembled WGS sequence"/>
</dbReference>
<dbReference type="RefSeq" id="WP_249248896.1">
    <property type="nucleotide sequence ID" value="NZ_JAKIKT010000003.1"/>
</dbReference>
<dbReference type="Pfam" id="PF09411">
    <property type="entry name" value="PagL"/>
    <property type="match status" value="1"/>
</dbReference>
<name>A0ABT0N7U7_9GAMM</name>
<dbReference type="Gene3D" id="2.40.160.20">
    <property type="match status" value="1"/>
</dbReference>